<gene>
    <name evidence="11" type="ORF">ACFQXB_00030</name>
</gene>
<keyword evidence="11" id="KW-0966">Cell projection</keyword>
<comment type="subcellular location">
    <subcellularLocation>
        <location evidence="1">Cell membrane</location>
        <topology evidence="1">Single-pass membrane protein</topology>
    </subcellularLocation>
</comment>
<keyword evidence="12" id="KW-1185">Reference proteome</keyword>
<evidence type="ECO:0000256" key="2">
    <source>
        <dbReference type="ARBA" id="ARBA00008914"/>
    </source>
</evidence>
<evidence type="ECO:0000256" key="6">
    <source>
        <dbReference type="ARBA" id="ARBA00023136"/>
    </source>
</evidence>
<dbReference type="PANTHER" id="PTHR30329">
    <property type="entry name" value="STATOR ELEMENT OF FLAGELLAR MOTOR COMPLEX"/>
    <property type="match status" value="1"/>
</dbReference>
<comment type="caution">
    <text evidence="11">The sequence shown here is derived from an EMBL/GenBank/DDBJ whole genome shotgun (WGS) entry which is preliminary data.</text>
</comment>
<evidence type="ECO:0000256" key="4">
    <source>
        <dbReference type="ARBA" id="ARBA00022692"/>
    </source>
</evidence>
<comment type="similarity">
    <text evidence="2">Belongs to the MotB family.</text>
</comment>
<feature type="transmembrane region" description="Helical" evidence="8">
    <location>
        <begin position="29"/>
        <end position="48"/>
    </location>
</feature>
<evidence type="ECO:0000256" key="7">
    <source>
        <dbReference type="SAM" id="MobiDB-lite"/>
    </source>
</evidence>
<dbReference type="SUPFAM" id="SSF103088">
    <property type="entry name" value="OmpA-like"/>
    <property type="match status" value="1"/>
</dbReference>
<evidence type="ECO:0000256" key="5">
    <source>
        <dbReference type="ARBA" id="ARBA00022989"/>
    </source>
</evidence>
<evidence type="ECO:0000259" key="10">
    <source>
        <dbReference type="Pfam" id="PF13677"/>
    </source>
</evidence>
<evidence type="ECO:0000256" key="8">
    <source>
        <dbReference type="SAM" id="Phobius"/>
    </source>
</evidence>
<organism evidence="11 12">
    <name type="scientific">Plastorhodobacter daqingensis</name>
    <dbReference type="NCBI Taxonomy" id="1387281"/>
    <lineage>
        <taxon>Bacteria</taxon>
        <taxon>Pseudomonadati</taxon>
        <taxon>Pseudomonadota</taxon>
        <taxon>Alphaproteobacteria</taxon>
        <taxon>Rhodobacterales</taxon>
        <taxon>Paracoccaceae</taxon>
        <taxon>Plastorhodobacter</taxon>
    </lineage>
</organism>
<dbReference type="Pfam" id="PF13677">
    <property type="entry name" value="MotB_plug"/>
    <property type="match status" value="1"/>
</dbReference>
<evidence type="ECO:0000256" key="1">
    <source>
        <dbReference type="ARBA" id="ARBA00004162"/>
    </source>
</evidence>
<protein>
    <submittedName>
        <fullName evidence="11">Flagellar motor protein MotB</fullName>
    </submittedName>
</protein>
<keyword evidence="5 8" id="KW-1133">Transmembrane helix</keyword>
<feature type="region of interest" description="Disordered" evidence="7">
    <location>
        <begin position="91"/>
        <end position="119"/>
    </location>
</feature>
<dbReference type="RefSeq" id="WP_377397215.1">
    <property type="nucleotide sequence ID" value="NZ_JBHTFQ010000001.1"/>
</dbReference>
<evidence type="ECO:0000256" key="3">
    <source>
        <dbReference type="ARBA" id="ARBA00022475"/>
    </source>
</evidence>
<keyword evidence="4 8" id="KW-0812">Transmembrane</keyword>
<keyword evidence="11" id="KW-0282">Flagellum</keyword>
<keyword evidence="11" id="KW-0969">Cilium</keyword>
<dbReference type="InterPro" id="IPR050330">
    <property type="entry name" value="Bact_OuterMem_StrucFunc"/>
</dbReference>
<sequence length="277" mass="30030">MAALGNAAPIIIKRKKVISGGHHGGAWKVAYADFVTAMMAFFLLMWLISATTEEQRHGIADFFNPSIPLSRTSGGGDGVMGGDDARSERTMANAGRGATSLSPARDRQAVGQTGTDETATEELTQEQLESLEDALLAKSGESMMAEQLLRHVVTRISDEGLIIELFDLDNAPLFQGESAEPTAVTEALSAMLVEVFALVRNRVAVTGHTRSYPIVMRSNPAWDLSTERAQAMRRLLAGAGLDEARMQRVTGAADRHPVLRNTMASRNNRLEVVLLRR</sequence>
<dbReference type="InterPro" id="IPR025713">
    <property type="entry name" value="MotB-like_N_dom"/>
</dbReference>
<dbReference type="InterPro" id="IPR036737">
    <property type="entry name" value="OmpA-like_sf"/>
</dbReference>
<keyword evidence="3" id="KW-1003">Cell membrane</keyword>
<feature type="domain" description="OmpA-like" evidence="9">
    <location>
        <begin position="183"/>
        <end position="268"/>
    </location>
</feature>
<evidence type="ECO:0000259" key="9">
    <source>
        <dbReference type="Pfam" id="PF00691"/>
    </source>
</evidence>
<dbReference type="Gene3D" id="3.30.1330.60">
    <property type="entry name" value="OmpA-like domain"/>
    <property type="match status" value="1"/>
</dbReference>
<evidence type="ECO:0000313" key="12">
    <source>
        <dbReference type="Proteomes" id="UP001596516"/>
    </source>
</evidence>
<dbReference type="InterPro" id="IPR006665">
    <property type="entry name" value="OmpA-like"/>
</dbReference>
<accession>A0ABW2UD50</accession>
<feature type="domain" description="Motility protein B-like N-terminal" evidence="10">
    <location>
        <begin position="14"/>
        <end position="65"/>
    </location>
</feature>
<proteinExistence type="inferred from homology"/>
<dbReference type="EMBL" id="JBHTFQ010000001">
    <property type="protein sequence ID" value="MFC7702579.1"/>
    <property type="molecule type" value="Genomic_DNA"/>
</dbReference>
<evidence type="ECO:0000313" key="11">
    <source>
        <dbReference type="EMBL" id="MFC7702579.1"/>
    </source>
</evidence>
<dbReference type="Proteomes" id="UP001596516">
    <property type="component" value="Unassembled WGS sequence"/>
</dbReference>
<reference evidence="12" key="1">
    <citation type="journal article" date="2019" name="Int. J. Syst. Evol. Microbiol.">
        <title>The Global Catalogue of Microorganisms (GCM) 10K type strain sequencing project: providing services to taxonomists for standard genome sequencing and annotation.</title>
        <authorList>
            <consortium name="The Broad Institute Genomics Platform"/>
            <consortium name="The Broad Institute Genome Sequencing Center for Infectious Disease"/>
            <person name="Wu L."/>
            <person name="Ma J."/>
        </authorList>
    </citation>
    <scope>NUCLEOTIDE SEQUENCE [LARGE SCALE GENOMIC DNA]</scope>
    <source>
        <strain evidence="12">CGMCC 1.12750</strain>
    </source>
</reference>
<name>A0ABW2UD50_9RHOB</name>
<keyword evidence="6 8" id="KW-0472">Membrane</keyword>
<dbReference type="PANTHER" id="PTHR30329:SF21">
    <property type="entry name" value="LIPOPROTEIN YIAD-RELATED"/>
    <property type="match status" value="1"/>
</dbReference>
<dbReference type="Pfam" id="PF00691">
    <property type="entry name" value="OmpA"/>
    <property type="match status" value="1"/>
</dbReference>